<sequence>MTYIYQRCHYWRTSFGLFVRRHLSRADVVSGERVYEFVDSCNAHEWELSITRNYLDIFSYRIWLLSSCGLILSPHFEPDHLRVQLEPDGYFGAPLTLRQVRYGWRSDVSRSHDNIRESNCTPSELPEPLKSLGWDTSNVILEPTEVQTTTKNKPELRRFKSTTRAYMATADLCYKALACELNGNTCASSYGAPKQPASKELAII</sequence>
<protein>
    <submittedName>
        <fullName evidence="1">Uncharacterized protein</fullName>
    </submittedName>
</protein>
<dbReference type="EMBL" id="JWZT01003428">
    <property type="protein sequence ID" value="KII66856.1"/>
    <property type="molecule type" value="Genomic_DNA"/>
</dbReference>
<dbReference type="Proteomes" id="UP000031668">
    <property type="component" value="Unassembled WGS sequence"/>
</dbReference>
<name>A0A0C2MIC7_THEKT</name>
<evidence type="ECO:0000313" key="2">
    <source>
        <dbReference type="Proteomes" id="UP000031668"/>
    </source>
</evidence>
<proteinExistence type="predicted"/>
<organism evidence="1 2">
    <name type="scientific">Thelohanellus kitauei</name>
    <name type="common">Myxosporean</name>
    <dbReference type="NCBI Taxonomy" id="669202"/>
    <lineage>
        <taxon>Eukaryota</taxon>
        <taxon>Metazoa</taxon>
        <taxon>Cnidaria</taxon>
        <taxon>Myxozoa</taxon>
        <taxon>Myxosporea</taxon>
        <taxon>Bivalvulida</taxon>
        <taxon>Platysporina</taxon>
        <taxon>Myxobolidae</taxon>
        <taxon>Thelohanellus</taxon>
    </lineage>
</organism>
<keyword evidence="2" id="KW-1185">Reference proteome</keyword>
<gene>
    <name evidence="1" type="ORF">RF11_03624</name>
</gene>
<dbReference type="AlphaFoldDB" id="A0A0C2MIC7"/>
<reference evidence="1 2" key="1">
    <citation type="journal article" date="2014" name="Genome Biol. Evol.">
        <title>The genome of the myxosporean Thelohanellus kitauei shows adaptations to nutrient acquisition within its fish host.</title>
        <authorList>
            <person name="Yang Y."/>
            <person name="Xiong J."/>
            <person name="Zhou Z."/>
            <person name="Huo F."/>
            <person name="Miao W."/>
            <person name="Ran C."/>
            <person name="Liu Y."/>
            <person name="Zhang J."/>
            <person name="Feng J."/>
            <person name="Wang M."/>
            <person name="Wang M."/>
            <person name="Wang L."/>
            <person name="Yao B."/>
        </authorList>
    </citation>
    <scope>NUCLEOTIDE SEQUENCE [LARGE SCALE GENOMIC DNA]</scope>
    <source>
        <strain evidence="1">Wuqing</strain>
    </source>
</reference>
<accession>A0A0C2MIC7</accession>
<comment type="caution">
    <text evidence="1">The sequence shown here is derived from an EMBL/GenBank/DDBJ whole genome shotgun (WGS) entry which is preliminary data.</text>
</comment>
<evidence type="ECO:0000313" key="1">
    <source>
        <dbReference type="EMBL" id="KII66856.1"/>
    </source>
</evidence>